<name>A0A7T4QZ53_9GAMM</name>
<sequence>MIPARSPDAELYRHSVIGRTPESLTDIYREDVNIAVWQRQAPHLALRDAQELAKNRSFNGLRCAIPTQKLSRVADSLSEISPYPYLQADVQLLIEMFSCLFELKAVGLRLTPLKNAMCPKFHVDRVPCRLITTYRGPATQWLPHHCVDRSKLGTGSAGLSDQDSGLYPSEAHIETLTAGDVALLKGELWEGNEGAGAVHRSPAVESGHTRLLLTLDFS</sequence>
<reference evidence="1 2" key="1">
    <citation type="submission" date="2020-12" db="EMBL/GenBank/DDBJ databases">
        <authorList>
            <person name="Shan Y."/>
        </authorList>
    </citation>
    <scope>NUCLEOTIDE SEQUENCE [LARGE SCALE GENOMIC DNA]</scope>
    <source>
        <strain evidence="2">csc3.9</strain>
    </source>
</reference>
<protein>
    <submittedName>
        <fullName evidence="1">DUF1826 domain-containing protein</fullName>
    </submittedName>
</protein>
<organism evidence="1 2">
    <name type="scientific">Spongiibacter nanhainus</name>
    <dbReference type="NCBI Taxonomy" id="2794344"/>
    <lineage>
        <taxon>Bacteria</taxon>
        <taxon>Pseudomonadati</taxon>
        <taxon>Pseudomonadota</taxon>
        <taxon>Gammaproteobacteria</taxon>
        <taxon>Cellvibrionales</taxon>
        <taxon>Spongiibacteraceae</taxon>
        <taxon>Spongiibacter</taxon>
    </lineage>
</organism>
<evidence type="ECO:0000313" key="2">
    <source>
        <dbReference type="Proteomes" id="UP000596063"/>
    </source>
</evidence>
<evidence type="ECO:0000313" key="1">
    <source>
        <dbReference type="EMBL" id="QQD17473.1"/>
    </source>
</evidence>
<dbReference type="RefSeq" id="WP_198568974.1">
    <property type="nucleotide sequence ID" value="NZ_CP066167.1"/>
</dbReference>
<dbReference type="AlphaFoldDB" id="A0A7T4QZ53"/>
<proteinExistence type="predicted"/>
<keyword evidence="2" id="KW-1185">Reference proteome</keyword>
<dbReference type="Proteomes" id="UP000596063">
    <property type="component" value="Chromosome"/>
</dbReference>
<dbReference type="KEGG" id="snan:I6N98_14035"/>
<gene>
    <name evidence="1" type="ORF">I6N98_14035</name>
</gene>
<dbReference type="Pfam" id="PF08856">
    <property type="entry name" value="DUF1826"/>
    <property type="match status" value="1"/>
</dbReference>
<accession>A0A7T4QZ53</accession>
<dbReference type="EMBL" id="CP066167">
    <property type="protein sequence ID" value="QQD17473.1"/>
    <property type="molecule type" value="Genomic_DNA"/>
</dbReference>
<dbReference type="InterPro" id="IPR014955">
    <property type="entry name" value="DUF1826"/>
</dbReference>